<evidence type="ECO:0000256" key="1">
    <source>
        <dbReference type="SAM" id="MobiDB-lite"/>
    </source>
</evidence>
<dbReference type="EMBL" id="WHPD01002450">
    <property type="protein sequence ID" value="MPV89262.1"/>
    <property type="molecule type" value="Genomic_DNA"/>
</dbReference>
<feature type="non-terminal residue" evidence="2">
    <location>
        <position position="1"/>
    </location>
</feature>
<comment type="caution">
    <text evidence="2">The sequence shown here is derived from an EMBL/GenBank/DDBJ whole genome shotgun (WGS) entry which is preliminary data.</text>
</comment>
<proteinExistence type="predicted"/>
<accession>A0A7J9UXS0</accession>
<organism evidence="2 3">
    <name type="scientific">Georgenia ruanii</name>
    <dbReference type="NCBI Taxonomy" id="348442"/>
    <lineage>
        <taxon>Bacteria</taxon>
        <taxon>Bacillati</taxon>
        <taxon>Actinomycetota</taxon>
        <taxon>Actinomycetes</taxon>
        <taxon>Micrococcales</taxon>
        <taxon>Bogoriellaceae</taxon>
        <taxon>Georgenia</taxon>
    </lineage>
</organism>
<sequence length="89" mass="9777">MEVVDLPEPHAGPGRARGGDGDPGRGIRLHRVMVAQVAGRTDWLEELRRDAEDGWLTPRVARTFPAEQAPEAHRTLEAGGTRGRLLLTF</sequence>
<evidence type="ECO:0000313" key="2">
    <source>
        <dbReference type="EMBL" id="MPV89262.1"/>
    </source>
</evidence>
<dbReference type="RefSeq" id="WP_193314486.1">
    <property type="nucleotide sequence ID" value="NZ_BAAAOT010000008.1"/>
</dbReference>
<dbReference type="AlphaFoldDB" id="A0A7J9UXS0"/>
<feature type="region of interest" description="Disordered" evidence="1">
    <location>
        <begin position="1"/>
        <end position="25"/>
    </location>
</feature>
<protein>
    <submittedName>
        <fullName evidence="2">Zinc-binding dehydrogenase</fullName>
    </submittedName>
</protein>
<gene>
    <name evidence="2" type="ORF">GB882_11340</name>
</gene>
<dbReference type="Gene3D" id="3.90.180.10">
    <property type="entry name" value="Medium-chain alcohol dehydrogenases, catalytic domain"/>
    <property type="match status" value="1"/>
</dbReference>
<name>A0A7J9UXS0_9MICO</name>
<dbReference type="Pfam" id="PF13602">
    <property type="entry name" value="ADH_zinc_N_2"/>
    <property type="match status" value="1"/>
</dbReference>
<evidence type="ECO:0000313" key="3">
    <source>
        <dbReference type="Proteomes" id="UP000429644"/>
    </source>
</evidence>
<keyword evidence="3" id="KW-1185">Reference proteome</keyword>
<reference evidence="2 3" key="1">
    <citation type="submission" date="2019-10" db="EMBL/GenBank/DDBJ databases">
        <title>Georgenia wutianyii sp. nov. and Georgenia yuyongxinii sp. nov. isolated from plateau pika (Ochotona curzoniae) in the Qinghai-Tibet plateau of China.</title>
        <authorList>
            <person name="Tian Z."/>
        </authorList>
    </citation>
    <scope>NUCLEOTIDE SEQUENCE [LARGE SCALE GENOMIC DNA]</scope>
    <source>
        <strain evidence="2 3">JCM 15130</strain>
    </source>
</reference>
<dbReference type="Proteomes" id="UP000429644">
    <property type="component" value="Unassembled WGS sequence"/>
</dbReference>